<evidence type="ECO:0000259" key="1">
    <source>
        <dbReference type="Pfam" id="PF01273"/>
    </source>
</evidence>
<organism evidence="2 3">
    <name type="scientific">Acropora cervicornis</name>
    <name type="common">Staghorn coral</name>
    <dbReference type="NCBI Taxonomy" id="6130"/>
    <lineage>
        <taxon>Eukaryota</taxon>
        <taxon>Metazoa</taxon>
        <taxon>Cnidaria</taxon>
        <taxon>Anthozoa</taxon>
        <taxon>Hexacorallia</taxon>
        <taxon>Scleractinia</taxon>
        <taxon>Astrocoeniina</taxon>
        <taxon>Acroporidae</taxon>
        <taxon>Acropora</taxon>
    </lineage>
</organism>
<comment type="caution">
    <text evidence="2">The sequence shown here is derived from an EMBL/GenBank/DDBJ whole genome shotgun (WGS) entry which is preliminary data.</text>
</comment>
<dbReference type="InterPro" id="IPR032942">
    <property type="entry name" value="BPI/LBP/Plunc"/>
</dbReference>
<gene>
    <name evidence="2" type="ORF">P5673_022032</name>
</gene>
<feature type="domain" description="Lipid-binding serum glycoprotein N-terminal" evidence="1">
    <location>
        <begin position="103"/>
        <end position="168"/>
    </location>
</feature>
<name>A0AAD9Q7A6_ACRCE</name>
<evidence type="ECO:0000313" key="3">
    <source>
        <dbReference type="Proteomes" id="UP001249851"/>
    </source>
</evidence>
<accession>A0AAD9Q7A6</accession>
<dbReference type="EMBL" id="JARQWQ010000058">
    <property type="protein sequence ID" value="KAK2556031.1"/>
    <property type="molecule type" value="Genomic_DNA"/>
</dbReference>
<dbReference type="Gene3D" id="3.15.10.10">
    <property type="entry name" value="Bactericidal permeability-increasing protein, domain 1"/>
    <property type="match status" value="1"/>
</dbReference>
<dbReference type="PANTHER" id="PTHR10504">
    <property type="entry name" value="BACTERICIDAL PERMEABILITY-INCREASING BPI PROTEIN-RELATED"/>
    <property type="match status" value="1"/>
</dbReference>
<evidence type="ECO:0000313" key="2">
    <source>
        <dbReference type="EMBL" id="KAK2556031.1"/>
    </source>
</evidence>
<sequence length="192" mass="21292">MAELRNLLVTSFMVILQTIKDSTCKSATLNLNLAPEWKAEISRRASDYVEQVILPFMAKELNQLTVPEVRGNANTLLGKVKYELQKPHISDSGTCDLSIGDLSLGLSFFLDGDLENENPKVKAKDCQIKIGSLHVKFKGGASWLYNIFADGLASRFKDKLTKQICDAAIDLINSKATEKLDTFVTMMKKFAA</sequence>
<dbReference type="GO" id="GO:0008289">
    <property type="term" value="F:lipid binding"/>
    <property type="evidence" value="ECO:0007669"/>
    <property type="project" value="InterPro"/>
</dbReference>
<keyword evidence="3" id="KW-1185">Reference proteome</keyword>
<dbReference type="SUPFAM" id="SSF55394">
    <property type="entry name" value="Bactericidal permeability-increasing protein, BPI"/>
    <property type="match status" value="1"/>
</dbReference>
<dbReference type="PANTHER" id="PTHR10504:SF131">
    <property type="entry name" value="BPI2 DOMAIN-CONTAINING PROTEIN"/>
    <property type="match status" value="1"/>
</dbReference>
<dbReference type="InterPro" id="IPR017942">
    <property type="entry name" value="Lipid-bd_serum_glycop_N"/>
</dbReference>
<dbReference type="AlphaFoldDB" id="A0AAD9Q7A6"/>
<protein>
    <submittedName>
        <fullName evidence="2">Bactericidal permeability-increasing protein</fullName>
    </submittedName>
</protein>
<dbReference type="Proteomes" id="UP001249851">
    <property type="component" value="Unassembled WGS sequence"/>
</dbReference>
<dbReference type="InterPro" id="IPR017943">
    <property type="entry name" value="Bactericidal_perm-incr_a/b_dom"/>
</dbReference>
<proteinExistence type="predicted"/>
<reference evidence="2" key="2">
    <citation type="journal article" date="2023" name="Science">
        <title>Genomic signatures of disease resistance in endangered staghorn corals.</title>
        <authorList>
            <person name="Vollmer S.V."/>
            <person name="Selwyn J.D."/>
            <person name="Despard B.A."/>
            <person name="Roesel C.L."/>
        </authorList>
    </citation>
    <scope>NUCLEOTIDE SEQUENCE</scope>
    <source>
        <strain evidence="2">K2</strain>
    </source>
</reference>
<reference evidence="2" key="1">
    <citation type="journal article" date="2023" name="G3 (Bethesda)">
        <title>Whole genome assembly and annotation of the endangered Caribbean coral Acropora cervicornis.</title>
        <authorList>
            <person name="Selwyn J.D."/>
            <person name="Vollmer S.V."/>
        </authorList>
    </citation>
    <scope>NUCLEOTIDE SEQUENCE</scope>
    <source>
        <strain evidence="2">K2</strain>
    </source>
</reference>
<dbReference type="Pfam" id="PF01273">
    <property type="entry name" value="LBP_BPI_CETP"/>
    <property type="match status" value="1"/>
</dbReference>
<dbReference type="GO" id="GO:0005615">
    <property type="term" value="C:extracellular space"/>
    <property type="evidence" value="ECO:0007669"/>
    <property type="project" value="TreeGrafter"/>
</dbReference>